<reference evidence="3 4" key="1">
    <citation type="submission" date="2015-04" db="EMBL/GenBank/DDBJ databases">
        <authorList>
            <person name="Syromyatnikov M.Y."/>
            <person name="Popov V.N."/>
        </authorList>
    </citation>
    <scope>NUCLEOTIDE SEQUENCE [LARGE SCALE GENOMIC DNA]</scope>
</reference>
<keyword evidence="1" id="KW-0175">Coiled coil</keyword>
<dbReference type="PANTHER" id="PTHR45615">
    <property type="entry name" value="MYOSIN HEAVY CHAIN, NON-MUSCLE"/>
    <property type="match status" value="1"/>
</dbReference>
<dbReference type="PANTHER" id="PTHR45615:SF63">
    <property type="entry name" value="CHROMOSOME UNDETERMINED SCAFFOLD_10, WHOLE GENOME SHOTGUN SEQUENCE"/>
    <property type="match status" value="1"/>
</dbReference>
<feature type="region of interest" description="Disordered" evidence="2">
    <location>
        <begin position="555"/>
        <end position="600"/>
    </location>
</feature>
<evidence type="ECO:0000313" key="4">
    <source>
        <dbReference type="Proteomes" id="UP000183832"/>
    </source>
</evidence>
<evidence type="ECO:0000256" key="1">
    <source>
        <dbReference type="SAM" id="Coils"/>
    </source>
</evidence>
<gene>
    <name evidence="3" type="primary">putative AAEL007180-PA</name>
    <name evidence="3" type="ORF">CLUMA_CG013956</name>
</gene>
<protein>
    <submittedName>
        <fullName evidence="3">CLUMA_CG013956, isoform A</fullName>
    </submittedName>
</protein>
<feature type="coiled-coil region" evidence="1">
    <location>
        <begin position="273"/>
        <end position="307"/>
    </location>
</feature>
<proteinExistence type="predicted"/>
<accession>A0A1J1ILR5</accession>
<sequence>MNQQVVSAQDNQENADIFTSLKKLHEIYRHLLNLSDCEELSTYKRYVEDLTDLLNHGIECFEDNEWQMKTHYEQRVNDLTTQLNCYQQQSLNEIDEYKKSDLVAQQKQQQDPFNNMNKLIVAGDKTNNKALTSDLRHESDSNDLQTTCLALETKFKNENDLLRDENNKLKDELAVLRAQVTKNDFVVSDLKNELSTLRQQSQRSFDGLINGMNSNQCDDGSGESIILKEKTPTTTKDGTKSTSALEKDLKEVEKDNSDKVALILEIADKHDHIKHLRAKTRKLDGRVEELERKVQFREKIIRELRRSTKCQAQNISPMSLTPPRTPELKASDSCSNSDLESYKSNFLTVPGQQIASGDSCFSLYDLHQESQQHMEKSFSEINFSHCFEKGFDENNKYEIERLHHQMSEMESENGCNRLLITKLEDELLALRRSETRIKNDRDVKADKLKVLRHRVRTISGKVLDVNNDEGLQKLQMHHSDIAVLEEELKPELDLLKNLVKMISTTKENLDKLTNENSTLLSTITNLKNNLDESIQHNQHLEAEINRLNSETSSLIRDKSTNNVNQHPVESGRTLGNKEVLSDLTSSSPESGESSLSNGNSLSDVINEWKRELEAKNCELRDKIVLIHTLEDQLKHKDSEICDVRDRCKSVESDHEKNCQMINQLKSAIQIHNESIQFLKRQNADLRDELEETKGKLEQHHEYYKKSKKENIDLETENNNLHMTITNMRSTIEELKRGNSIQHSNDIEALNVSINLLNEQFYKENIQKDDQMNLLRDANLQLRTQVFDLNQDIVDLLEIVESLKNRRTLEDFKIAQKEQERQIEKEISNRERDINCLKHFRSRCAEIESEYLEKMASQKLKSDSTIKELELEITSLTEQLIQSHQQNTDYDDLMKQTNVMQNSMHDLETQNDMLRRTIESYEQRFSELQVQLEKINFENESLINEIENLKSDVSDKNKRISEITLDHHKLETDYENQKKNCKCSLKSSPEKRSSSTVMQINDLKTKLMNKSMEHTKATEALKRKSAQLEKLQKTAFEEKNRLRDECLKSIQTIGELKSKISMLELRIQDQNEEVASSREKVSQALARMTTMETELTSKTAKLEDLETREEKWRTHAYEITHEIKNRKEDSFKREQKLLDELNVKTNAMKDQTRIILQHENSIHHLRSENDTLKSANASLNQRMKFDKEDLQTKYQNLIADYNKLIVENRQLYEIKNDTISAIEIFKNLQEESAVRENCYQQQIKKLTIDKRNLHKDRTNLTKQLLGKHRDMIILNSEIEKFRDPSDYETKSSSQHNSITPFQSVMYPSTIAPIFRASSNPNLATDPIAIEAKSITEQMHRTRKFWSHGIKVAASSLVNIPSQSEAPKETENP</sequence>
<dbReference type="STRING" id="568069.A0A1J1ILR5"/>
<keyword evidence="4" id="KW-1185">Reference proteome</keyword>
<name>A0A1J1ILR5_9DIPT</name>
<feature type="coiled-coil region" evidence="1">
    <location>
        <begin position="661"/>
        <end position="702"/>
    </location>
</feature>
<evidence type="ECO:0000256" key="2">
    <source>
        <dbReference type="SAM" id="MobiDB-lite"/>
    </source>
</evidence>
<dbReference type="Proteomes" id="UP000183832">
    <property type="component" value="Unassembled WGS sequence"/>
</dbReference>
<dbReference type="EMBL" id="CVRI01000054">
    <property type="protein sequence ID" value="CRL00698.1"/>
    <property type="molecule type" value="Genomic_DNA"/>
</dbReference>
<feature type="coiled-coil region" evidence="1">
    <location>
        <begin position="865"/>
        <end position="965"/>
    </location>
</feature>
<organism evidence="3 4">
    <name type="scientific">Clunio marinus</name>
    <dbReference type="NCBI Taxonomy" id="568069"/>
    <lineage>
        <taxon>Eukaryota</taxon>
        <taxon>Metazoa</taxon>
        <taxon>Ecdysozoa</taxon>
        <taxon>Arthropoda</taxon>
        <taxon>Hexapoda</taxon>
        <taxon>Insecta</taxon>
        <taxon>Pterygota</taxon>
        <taxon>Neoptera</taxon>
        <taxon>Endopterygota</taxon>
        <taxon>Diptera</taxon>
        <taxon>Nematocera</taxon>
        <taxon>Chironomoidea</taxon>
        <taxon>Chironomidae</taxon>
        <taxon>Clunio</taxon>
    </lineage>
</organism>
<evidence type="ECO:0000313" key="3">
    <source>
        <dbReference type="EMBL" id="CRL00698.1"/>
    </source>
</evidence>
<dbReference type="OrthoDB" id="7790787at2759"/>
<feature type="coiled-coil region" evidence="1">
    <location>
        <begin position="152"/>
        <end position="179"/>
    </location>
</feature>
<feature type="compositionally biased region" description="Polar residues" evidence="2">
    <location>
        <begin position="555"/>
        <end position="567"/>
    </location>
</feature>
<feature type="coiled-coil region" evidence="1">
    <location>
        <begin position="1013"/>
        <end position="1206"/>
    </location>
</feature>
<feature type="compositionally biased region" description="Low complexity" evidence="2">
    <location>
        <begin position="581"/>
        <end position="600"/>
    </location>
</feature>